<dbReference type="EMBL" id="PVGH01000122">
    <property type="protein sequence ID" value="PRF52451.1"/>
    <property type="molecule type" value="Genomic_DNA"/>
</dbReference>
<gene>
    <name evidence="1" type="ORF">C6Q15_32805</name>
</gene>
<dbReference type="AlphaFoldDB" id="A0A2S9M6L4"/>
<protein>
    <recommendedName>
        <fullName evidence="3">Immunity 49 family protein</fullName>
    </recommendedName>
</protein>
<name>A0A2S9M6L4_9BURK</name>
<accession>A0A2S9M6L4</accession>
<proteinExistence type="predicted"/>
<evidence type="ECO:0000313" key="2">
    <source>
        <dbReference type="Proteomes" id="UP000238982"/>
    </source>
</evidence>
<evidence type="ECO:0008006" key="3">
    <source>
        <dbReference type="Google" id="ProtNLM"/>
    </source>
</evidence>
<reference evidence="1 2" key="1">
    <citation type="submission" date="2018-03" db="EMBL/GenBank/DDBJ databases">
        <authorList>
            <person name="Keele B.F."/>
        </authorList>
    </citation>
    <scope>NUCLEOTIDE SEQUENCE [LARGE SCALE GENOMIC DNA]</scope>
    <source>
        <strain evidence="1 2">AU19729</strain>
    </source>
</reference>
<dbReference type="Proteomes" id="UP000238982">
    <property type="component" value="Unassembled WGS sequence"/>
</dbReference>
<organism evidence="1 2">
    <name type="scientific">Burkholderia multivorans</name>
    <dbReference type="NCBI Taxonomy" id="87883"/>
    <lineage>
        <taxon>Bacteria</taxon>
        <taxon>Pseudomonadati</taxon>
        <taxon>Pseudomonadota</taxon>
        <taxon>Betaproteobacteria</taxon>
        <taxon>Burkholderiales</taxon>
        <taxon>Burkholderiaceae</taxon>
        <taxon>Burkholderia</taxon>
        <taxon>Burkholderia cepacia complex</taxon>
    </lineage>
</organism>
<dbReference type="RefSeq" id="WP_105796412.1">
    <property type="nucleotide sequence ID" value="NZ_CAJHDN010000017.1"/>
</dbReference>
<sequence length="269" mass="30936">MDAEAIKRKSFGFDAAMRHIPEVSGKIRNRIKPIDLKRCYDGLSRDHSVVGLYDYFVNGDMPSLKNNLYVSCVLKLTSLAIREDRFELQTPDYLLYSMMSDSNAMVQAFSVASPQGFVSAREDPLNNQFYVHMLQLAMIGDDVSLADKIRRMAKNGRKPLRTECERGEDFFSTLIRGDKEGLEQIIRTDASRKSEHVYTEDYFSFSAVLEAKLCWRRGIFVEVDHPLVPMELMPVKPLDHYDDVYDFLKPGWVSPPQGLIGRVSRWFKT</sequence>
<evidence type="ECO:0000313" key="1">
    <source>
        <dbReference type="EMBL" id="PRF52451.1"/>
    </source>
</evidence>
<comment type="caution">
    <text evidence="1">The sequence shown here is derived from an EMBL/GenBank/DDBJ whole genome shotgun (WGS) entry which is preliminary data.</text>
</comment>